<keyword evidence="1" id="KW-1133">Transmembrane helix</keyword>
<evidence type="ECO:0000259" key="2">
    <source>
        <dbReference type="SMART" id="SM01259"/>
    </source>
</evidence>
<dbReference type="GO" id="GO:0016020">
    <property type="term" value="C:membrane"/>
    <property type="evidence" value="ECO:0007669"/>
    <property type="project" value="GOC"/>
</dbReference>
<dbReference type="GO" id="GO:0009245">
    <property type="term" value="P:lipid A biosynthetic process"/>
    <property type="evidence" value="ECO:0007669"/>
    <property type="project" value="InterPro"/>
</dbReference>
<evidence type="ECO:0000313" key="3">
    <source>
        <dbReference type="EMBL" id="QTD50993.1"/>
    </source>
</evidence>
<feature type="transmembrane region" description="Helical" evidence="1">
    <location>
        <begin position="43"/>
        <end position="64"/>
    </location>
</feature>
<dbReference type="Proteomes" id="UP000663929">
    <property type="component" value="Chromosome"/>
</dbReference>
<dbReference type="Gene3D" id="1.20.1280.290">
    <property type="match status" value="1"/>
</dbReference>
<dbReference type="GO" id="GO:0008915">
    <property type="term" value="F:lipid-A-disaccharide synthase activity"/>
    <property type="evidence" value="ECO:0007669"/>
    <property type="project" value="InterPro"/>
</dbReference>
<reference evidence="3" key="1">
    <citation type="submission" date="2021-03" db="EMBL/GenBank/DDBJ databases">
        <title>Acanthopleuribacteraceae sp. M133.</title>
        <authorList>
            <person name="Wang G."/>
        </authorList>
    </citation>
    <scope>NUCLEOTIDE SEQUENCE</scope>
    <source>
        <strain evidence="3">M133</strain>
    </source>
</reference>
<feature type="domain" description="Lipid A biosynthesis N-terminal" evidence="2">
    <location>
        <begin position="17"/>
        <end position="88"/>
    </location>
</feature>
<name>A0A8A4TN65_SULCO</name>
<keyword evidence="1" id="KW-0472">Membrane</keyword>
<protein>
    <submittedName>
        <fullName evidence="3">Lipid-A-disaccharide synthase N-terminal domain-containing protein</fullName>
    </submittedName>
</protein>
<proteinExistence type="predicted"/>
<keyword evidence="4" id="KW-1185">Reference proteome</keyword>
<dbReference type="KEGG" id="scor:J3U87_00860"/>
<keyword evidence="1" id="KW-0812">Transmembrane</keyword>
<evidence type="ECO:0000313" key="4">
    <source>
        <dbReference type="Proteomes" id="UP000663929"/>
    </source>
</evidence>
<gene>
    <name evidence="3" type="ORF">J3U87_00860</name>
</gene>
<accession>A0A8A4TN65</accession>
<dbReference type="Pfam" id="PF07578">
    <property type="entry name" value="LAB_N"/>
    <property type="match status" value="1"/>
</dbReference>
<feature type="transmembrane region" description="Helical" evidence="1">
    <location>
        <begin position="12"/>
        <end position="31"/>
    </location>
</feature>
<dbReference type="AlphaFoldDB" id="A0A8A4TN65"/>
<organism evidence="3 4">
    <name type="scientific">Sulfidibacter corallicola</name>
    <dbReference type="NCBI Taxonomy" id="2818388"/>
    <lineage>
        <taxon>Bacteria</taxon>
        <taxon>Pseudomonadati</taxon>
        <taxon>Acidobacteriota</taxon>
        <taxon>Holophagae</taxon>
        <taxon>Acanthopleuribacterales</taxon>
        <taxon>Acanthopleuribacteraceae</taxon>
        <taxon>Sulfidibacter</taxon>
    </lineage>
</organism>
<evidence type="ECO:0000256" key="1">
    <source>
        <dbReference type="SAM" id="Phobius"/>
    </source>
</evidence>
<dbReference type="EMBL" id="CP071793">
    <property type="protein sequence ID" value="QTD50993.1"/>
    <property type="molecule type" value="Genomic_DNA"/>
</dbReference>
<dbReference type="RefSeq" id="WP_237381129.1">
    <property type="nucleotide sequence ID" value="NZ_CP071793.1"/>
</dbReference>
<dbReference type="SMART" id="SM01259">
    <property type="entry name" value="LAB_N"/>
    <property type="match status" value="1"/>
</dbReference>
<sequence length="100" mass="11250">MPPDSVLEFLSSPLAVLGFLGQALFFGRWIIQWLVSERRKASYVPVAFWWLSLAGGLLLLTYAALRRDPVFVLGQIVGVLNYLRNIVLIHQRPAVEQVAT</sequence>
<dbReference type="InterPro" id="IPR011499">
    <property type="entry name" value="Lipid_A_biosynth_N"/>
</dbReference>